<dbReference type="AlphaFoldDB" id="A0A1I8F9Y5"/>
<dbReference type="WBParaSite" id="maker-unitig_26387-snap-gene-0.1-mRNA-1">
    <property type="protein sequence ID" value="maker-unitig_26387-snap-gene-0.1-mRNA-1"/>
    <property type="gene ID" value="maker-unitig_26387-snap-gene-0.1"/>
</dbReference>
<protein>
    <submittedName>
        <fullName evidence="2">Uncharacterized protein</fullName>
    </submittedName>
</protein>
<reference evidence="2" key="1">
    <citation type="submission" date="2016-11" db="UniProtKB">
        <authorList>
            <consortium name="WormBaseParasite"/>
        </authorList>
    </citation>
    <scope>IDENTIFICATION</scope>
</reference>
<sequence>MSDWRRLINQTYQRLCVRRICTHRPAD</sequence>
<evidence type="ECO:0000313" key="1">
    <source>
        <dbReference type="Proteomes" id="UP000095280"/>
    </source>
</evidence>
<proteinExistence type="predicted"/>
<evidence type="ECO:0000313" key="2">
    <source>
        <dbReference type="WBParaSite" id="maker-unitig_26387-snap-gene-0.1-mRNA-1"/>
    </source>
</evidence>
<keyword evidence="1" id="KW-1185">Reference proteome</keyword>
<dbReference type="Proteomes" id="UP000095280">
    <property type="component" value="Unplaced"/>
</dbReference>
<name>A0A1I8F9Y5_9PLAT</name>
<accession>A0A1I8F9Y5</accession>
<organism evidence="1 2">
    <name type="scientific">Macrostomum lignano</name>
    <dbReference type="NCBI Taxonomy" id="282301"/>
    <lineage>
        <taxon>Eukaryota</taxon>
        <taxon>Metazoa</taxon>
        <taxon>Spiralia</taxon>
        <taxon>Lophotrochozoa</taxon>
        <taxon>Platyhelminthes</taxon>
        <taxon>Rhabditophora</taxon>
        <taxon>Macrostomorpha</taxon>
        <taxon>Macrostomida</taxon>
        <taxon>Macrostomidae</taxon>
        <taxon>Macrostomum</taxon>
    </lineage>
</organism>